<dbReference type="GO" id="GO:0003677">
    <property type="term" value="F:DNA binding"/>
    <property type="evidence" value="ECO:0007669"/>
    <property type="project" value="UniProtKB-KW"/>
</dbReference>
<dbReference type="Gene3D" id="3.90.220.20">
    <property type="entry name" value="DNA methylase specificity domains"/>
    <property type="match status" value="2"/>
</dbReference>
<accession>A0A917YGL0</accession>
<evidence type="ECO:0000313" key="3">
    <source>
        <dbReference type="EMBL" id="GGN91863.1"/>
    </source>
</evidence>
<dbReference type="PANTHER" id="PTHR30408">
    <property type="entry name" value="TYPE-1 RESTRICTION ENZYME ECOKI SPECIFICITY PROTEIN"/>
    <property type="match status" value="1"/>
</dbReference>
<dbReference type="AlphaFoldDB" id="A0A917YGL0"/>
<reference evidence="3 4" key="1">
    <citation type="journal article" date="2014" name="Int. J. Syst. Evol. Microbiol.">
        <title>Complete genome sequence of Corynebacterium casei LMG S-19264T (=DSM 44701T), isolated from a smear-ripened cheese.</title>
        <authorList>
            <consortium name="US DOE Joint Genome Institute (JGI-PGF)"/>
            <person name="Walter F."/>
            <person name="Albersmeier A."/>
            <person name="Kalinowski J."/>
            <person name="Ruckert C."/>
        </authorList>
    </citation>
    <scope>NUCLEOTIDE SEQUENCE [LARGE SCALE GENOMIC DNA]</scope>
    <source>
        <strain evidence="3 4">CGMCC 4.7111</strain>
    </source>
</reference>
<dbReference type="PANTHER" id="PTHR30408:SF12">
    <property type="entry name" value="TYPE I RESTRICTION ENZYME MJAVIII SPECIFICITY SUBUNIT"/>
    <property type="match status" value="1"/>
</dbReference>
<dbReference type="GO" id="GO:0009307">
    <property type="term" value="P:DNA restriction-modification system"/>
    <property type="evidence" value="ECO:0007669"/>
    <property type="project" value="UniProtKB-KW"/>
</dbReference>
<evidence type="ECO:0000313" key="4">
    <source>
        <dbReference type="Proteomes" id="UP000600365"/>
    </source>
</evidence>
<keyword evidence="2" id="KW-0238">DNA-binding</keyword>
<keyword evidence="1" id="KW-0680">Restriction system</keyword>
<gene>
    <name evidence="3" type="ORF">GCM10011579_089140</name>
</gene>
<comment type="caution">
    <text evidence="3">The sequence shown here is derived from an EMBL/GenBank/DDBJ whole genome shotgun (WGS) entry which is preliminary data.</text>
</comment>
<dbReference type="InterPro" id="IPR044946">
    <property type="entry name" value="Restrct_endonuc_typeI_TRD_sf"/>
</dbReference>
<dbReference type="InterPro" id="IPR052021">
    <property type="entry name" value="Type-I_RS_S_subunit"/>
</dbReference>
<dbReference type="SUPFAM" id="SSF116734">
    <property type="entry name" value="DNA methylase specificity domain"/>
    <property type="match status" value="2"/>
</dbReference>
<dbReference type="Proteomes" id="UP000600365">
    <property type="component" value="Unassembled WGS sequence"/>
</dbReference>
<evidence type="ECO:0008006" key="5">
    <source>
        <dbReference type="Google" id="ProtNLM"/>
    </source>
</evidence>
<organism evidence="3 4">
    <name type="scientific">Streptomyces albiflavescens</name>
    <dbReference type="NCBI Taxonomy" id="1623582"/>
    <lineage>
        <taxon>Bacteria</taxon>
        <taxon>Bacillati</taxon>
        <taxon>Actinomycetota</taxon>
        <taxon>Actinomycetes</taxon>
        <taxon>Kitasatosporales</taxon>
        <taxon>Streptomycetaceae</taxon>
        <taxon>Streptomyces</taxon>
    </lineage>
</organism>
<dbReference type="EMBL" id="BMMM01000026">
    <property type="protein sequence ID" value="GGN91863.1"/>
    <property type="molecule type" value="Genomic_DNA"/>
</dbReference>
<sequence length="406" mass="43956">MTQESLENELQRLPRDWGVGRLGDLPNVQVIGYGITRPGAHVDDGVPMIRAADIQDGRLRSDEPRRIASQVHETSLRSQLEVGDVVVVLVGRVGEAAVVGGEFHHWNASRTVAIIRPSEPDEAAWLSLWLGSPAVREWCERQATGSTLQRTLSLAALRSLPVPIPPVGPRTALLRAMRLLEAKTATNSRIAECATELSEAHFAREARDSKSWPEQPLASLVHLTAGTAPRPRPDGDGTQTEGGTAFVAPADILQSELPHLYGTERRLPKGKEGRVCAPGSLLVASREDGVRAVMNQVPAAIGRNVLALGPESVSDAQWLLHEIRSRGAELAATAQGSAGRELSGRAFGATMVRWPPSDVRERFARLAERLHARAHIAQTENEMLRGLRGRILDSFLSGRFPGKSAS</sequence>
<dbReference type="RefSeq" id="WP_189191858.1">
    <property type="nucleotide sequence ID" value="NZ_BMMM01000026.1"/>
</dbReference>
<keyword evidence="4" id="KW-1185">Reference proteome</keyword>
<protein>
    <recommendedName>
        <fullName evidence="5">Type I restriction modification DNA specificity domain-containing protein</fullName>
    </recommendedName>
</protein>
<evidence type="ECO:0000256" key="2">
    <source>
        <dbReference type="ARBA" id="ARBA00023125"/>
    </source>
</evidence>
<proteinExistence type="predicted"/>
<evidence type="ECO:0000256" key="1">
    <source>
        <dbReference type="ARBA" id="ARBA00022747"/>
    </source>
</evidence>
<name>A0A917YGL0_9ACTN</name>